<reference evidence="2" key="2">
    <citation type="journal article" date="2020" name="Nat. Commun.">
        <title>Large-scale genome sequencing of mycorrhizal fungi provides insights into the early evolution of symbiotic traits.</title>
        <authorList>
            <person name="Miyauchi S."/>
            <person name="Kiss E."/>
            <person name="Kuo A."/>
            <person name="Drula E."/>
            <person name="Kohler A."/>
            <person name="Sanchez-Garcia M."/>
            <person name="Morin E."/>
            <person name="Andreopoulos B."/>
            <person name="Barry K.W."/>
            <person name="Bonito G."/>
            <person name="Buee M."/>
            <person name="Carver A."/>
            <person name="Chen C."/>
            <person name="Cichocki N."/>
            <person name="Clum A."/>
            <person name="Culley D."/>
            <person name="Crous P.W."/>
            <person name="Fauchery L."/>
            <person name="Girlanda M."/>
            <person name="Hayes R.D."/>
            <person name="Keri Z."/>
            <person name="LaButti K."/>
            <person name="Lipzen A."/>
            <person name="Lombard V."/>
            <person name="Magnuson J."/>
            <person name="Maillard F."/>
            <person name="Murat C."/>
            <person name="Nolan M."/>
            <person name="Ohm R.A."/>
            <person name="Pangilinan J."/>
            <person name="Pereira M.F."/>
            <person name="Perotto S."/>
            <person name="Peter M."/>
            <person name="Pfister S."/>
            <person name="Riley R."/>
            <person name="Sitrit Y."/>
            <person name="Stielow J.B."/>
            <person name="Szollosi G."/>
            <person name="Zifcakova L."/>
            <person name="Stursova M."/>
            <person name="Spatafora J.W."/>
            <person name="Tedersoo L."/>
            <person name="Vaario L.M."/>
            <person name="Yamada A."/>
            <person name="Yan M."/>
            <person name="Wang P."/>
            <person name="Xu J."/>
            <person name="Bruns T."/>
            <person name="Baldrian P."/>
            <person name="Vilgalys R."/>
            <person name="Dunand C."/>
            <person name="Henrissat B."/>
            <person name="Grigoriev I.V."/>
            <person name="Hibbett D."/>
            <person name="Nagy L.G."/>
            <person name="Martin F.M."/>
        </authorList>
    </citation>
    <scope>NUCLEOTIDE SEQUENCE</scope>
    <source>
        <strain evidence="2">Prilba</strain>
    </source>
</reference>
<sequence>MLYVNLPFNSLWRALVFKNPSFSLVFFSACALFNSVLSLRLHSPRLRLWSTVHVARVDSFVFSQTLVLRITV</sequence>
<accession>A0A9P5T6C2</accession>
<evidence type="ECO:0000313" key="2">
    <source>
        <dbReference type="EMBL" id="KAF8477964.1"/>
    </source>
</evidence>
<keyword evidence="1" id="KW-0812">Transmembrane</keyword>
<keyword evidence="3" id="KW-1185">Reference proteome</keyword>
<organism evidence="2 3">
    <name type="scientific">Russula ochroleuca</name>
    <dbReference type="NCBI Taxonomy" id="152965"/>
    <lineage>
        <taxon>Eukaryota</taxon>
        <taxon>Fungi</taxon>
        <taxon>Dikarya</taxon>
        <taxon>Basidiomycota</taxon>
        <taxon>Agaricomycotina</taxon>
        <taxon>Agaricomycetes</taxon>
        <taxon>Russulales</taxon>
        <taxon>Russulaceae</taxon>
        <taxon>Russula</taxon>
    </lineage>
</organism>
<dbReference type="Proteomes" id="UP000759537">
    <property type="component" value="Unassembled WGS sequence"/>
</dbReference>
<keyword evidence="1" id="KW-1133">Transmembrane helix</keyword>
<protein>
    <submittedName>
        <fullName evidence="2">Uncharacterized protein</fullName>
    </submittedName>
</protein>
<keyword evidence="1" id="KW-0472">Membrane</keyword>
<evidence type="ECO:0000256" key="1">
    <source>
        <dbReference type="SAM" id="Phobius"/>
    </source>
</evidence>
<evidence type="ECO:0000313" key="3">
    <source>
        <dbReference type="Proteomes" id="UP000759537"/>
    </source>
</evidence>
<gene>
    <name evidence="2" type="ORF">DFH94DRAFT_752746</name>
</gene>
<comment type="caution">
    <text evidence="2">The sequence shown here is derived from an EMBL/GenBank/DDBJ whole genome shotgun (WGS) entry which is preliminary data.</text>
</comment>
<proteinExistence type="predicted"/>
<name>A0A9P5T6C2_9AGAM</name>
<dbReference type="AlphaFoldDB" id="A0A9P5T6C2"/>
<reference evidence="2" key="1">
    <citation type="submission" date="2019-10" db="EMBL/GenBank/DDBJ databases">
        <authorList>
            <consortium name="DOE Joint Genome Institute"/>
            <person name="Kuo A."/>
            <person name="Miyauchi S."/>
            <person name="Kiss E."/>
            <person name="Drula E."/>
            <person name="Kohler A."/>
            <person name="Sanchez-Garcia M."/>
            <person name="Andreopoulos B."/>
            <person name="Barry K.W."/>
            <person name="Bonito G."/>
            <person name="Buee M."/>
            <person name="Carver A."/>
            <person name="Chen C."/>
            <person name="Cichocki N."/>
            <person name="Clum A."/>
            <person name="Culley D."/>
            <person name="Crous P.W."/>
            <person name="Fauchery L."/>
            <person name="Girlanda M."/>
            <person name="Hayes R."/>
            <person name="Keri Z."/>
            <person name="LaButti K."/>
            <person name="Lipzen A."/>
            <person name="Lombard V."/>
            <person name="Magnuson J."/>
            <person name="Maillard F."/>
            <person name="Morin E."/>
            <person name="Murat C."/>
            <person name="Nolan M."/>
            <person name="Ohm R."/>
            <person name="Pangilinan J."/>
            <person name="Pereira M."/>
            <person name="Perotto S."/>
            <person name="Peter M."/>
            <person name="Riley R."/>
            <person name="Sitrit Y."/>
            <person name="Stielow B."/>
            <person name="Szollosi G."/>
            <person name="Zifcakova L."/>
            <person name="Stursova M."/>
            <person name="Spatafora J.W."/>
            <person name="Tedersoo L."/>
            <person name="Vaario L.-M."/>
            <person name="Yamada A."/>
            <person name="Yan M."/>
            <person name="Wang P."/>
            <person name="Xu J."/>
            <person name="Bruns T."/>
            <person name="Baldrian P."/>
            <person name="Vilgalys R."/>
            <person name="Henrissat B."/>
            <person name="Grigoriev I.V."/>
            <person name="Hibbett D."/>
            <person name="Nagy L.G."/>
            <person name="Martin F.M."/>
        </authorList>
    </citation>
    <scope>NUCLEOTIDE SEQUENCE</scope>
    <source>
        <strain evidence="2">Prilba</strain>
    </source>
</reference>
<feature type="transmembrane region" description="Helical" evidence="1">
    <location>
        <begin position="20"/>
        <end position="39"/>
    </location>
</feature>
<dbReference type="EMBL" id="WHVB01000012">
    <property type="protein sequence ID" value="KAF8477964.1"/>
    <property type="molecule type" value="Genomic_DNA"/>
</dbReference>